<gene>
    <name evidence="6" type="primary">nnrD</name>
    <name evidence="8" type="ORF">IV36_GL000005</name>
</gene>
<reference evidence="8 9" key="1">
    <citation type="journal article" date="2015" name="Genome Announc.">
        <title>Expanding the biotechnology potential of lactobacilli through comparative genomics of 213 strains and associated genera.</title>
        <authorList>
            <person name="Sun Z."/>
            <person name="Harris H.M."/>
            <person name="McCann A."/>
            <person name="Guo C."/>
            <person name="Argimon S."/>
            <person name="Zhang W."/>
            <person name="Yang X."/>
            <person name="Jeffery I.B."/>
            <person name="Cooney J.C."/>
            <person name="Kagawa T.F."/>
            <person name="Liu W."/>
            <person name="Song Y."/>
            <person name="Salvetti E."/>
            <person name="Wrobel A."/>
            <person name="Rasinkangas P."/>
            <person name="Parkhill J."/>
            <person name="Rea M.C."/>
            <person name="O'Sullivan O."/>
            <person name="Ritari J."/>
            <person name="Douillard F.P."/>
            <person name="Paul Ross R."/>
            <person name="Yang R."/>
            <person name="Briner A.E."/>
            <person name="Felis G.E."/>
            <person name="de Vos W.M."/>
            <person name="Barrangou R."/>
            <person name="Klaenhammer T.R."/>
            <person name="Caufield P.W."/>
            <person name="Cui Y."/>
            <person name="Zhang H."/>
            <person name="O'Toole P.W."/>
        </authorList>
    </citation>
    <scope>NUCLEOTIDE SEQUENCE [LARGE SCALE GENOMIC DNA]</scope>
    <source>
        <strain evidence="8 9">ATCC 27304</strain>
    </source>
</reference>
<protein>
    <recommendedName>
        <fullName evidence="6">ADP-dependent (S)-NAD(P)H-hydrate dehydratase</fullName>
        <ecNumber evidence="6">4.2.1.136</ecNumber>
    </recommendedName>
    <alternativeName>
        <fullName evidence="6">ADP-dependent NAD(P)HX dehydratase</fullName>
    </alternativeName>
</protein>
<evidence type="ECO:0000256" key="1">
    <source>
        <dbReference type="ARBA" id="ARBA00022741"/>
    </source>
</evidence>
<dbReference type="Pfam" id="PF01256">
    <property type="entry name" value="Carb_kinase"/>
    <property type="match status" value="1"/>
</dbReference>
<dbReference type="InterPro" id="IPR029056">
    <property type="entry name" value="Ribokinase-like"/>
</dbReference>
<name>A0A0R2G0B3_9LACO</name>
<keyword evidence="3 6" id="KW-0521">NADP</keyword>
<dbReference type="OrthoDB" id="9806925at2"/>
<dbReference type="PROSITE" id="PS51383">
    <property type="entry name" value="YJEF_C_3"/>
    <property type="match status" value="1"/>
</dbReference>
<dbReference type="CDD" id="cd01171">
    <property type="entry name" value="YXKO-related"/>
    <property type="match status" value="1"/>
</dbReference>
<dbReference type="STRING" id="1618.IV36_GL000005"/>
<dbReference type="GO" id="GO:0005524">
    <property type="term" value="F:ATP binding"/>
    <property type="evidence" value="ECO:0007669"/>
    <property type="project" value="UniProtKB-KW"/>
</dbReference>
<keyword evidence="5 6" id="KW-0456">Lyase</keyword>
<dbReference type="PROSITE" id="PS01050">
    <property type="entry name" value="YJEF_C_2"/>
    <property type="match status" value="1"/>
</dbReference>
<evidence type="ECO:0000313" key="9">
    <source>
        <dbReference type="Proteomes" id="UP000051727"/>
    </source>
</evidence>
<evidence type="ECO:0000256" key="6">
    <source>
        <dbReference type="HAMAP-Rule" id="MF_01965"/>
    </source>
</evidence>
<comment type="caution">
    <text evidence="8">The sequence shown here is derived from an EMBL/GenBank/DDBJ whole genome shotgun (WGS) entry which is preliminary data.</text>
</comment>
<dbReference type="PANTHER" id="PTHR12592">
    <property type="entry name" value="ATP-DEPENDENT (S)-NAD(P)H-HYDRATE DEHYDRATASE FAMILY MEMBER"/>
    <property type="match status" value="1"/>
</dbReference>
<keyword evidence="2 6" id="KW-0067">ATP-binding</keyword>
<comment type="cofactor">
    <cofactor evidence="6">
        <name>Mg(2+)</name>
        <dbReference type="ChEBI" id="CHEBI:18420"/>
    </cofactor>
</comment>
<dbReference type="InterPro" id="IPR017953">
    <property type="entry name" value="Carbohydrate_kinase_pred_CS"/>
</dbReference>
<comment type="function">
    <text evidence="6">Catalyzes the dehydration of the S-form of NAD(P)HX at the expense of ADP, which is converted to AMP. Together with NAD(P)HX epimerase, which catalyzes the epimerization of the S- and R-forms, the enzyme allows the repair of both epimers of NAD(P)HX, a damaged form of NAD(P)H that is a result of enzymatic or heat-dependent hydration.</text>
</comment>
<dbReference type="GO" id="GO:0016301">
    <property type="term" value="F:kinase activity"/>
    <property type="evidence" value="ECO:0007669"/>
    <property type="project" value="UniProtKB-KW"/>
</dbReference>
<dbReference type="GO" id="GO:0052856">
    <property type="term" value="F:NAD(P)HX epimerase activity"/>
    <property type="evidence" value="ECO:0007669"/>
    <property type="project" value="TreeGrafter"/>
</dbReference>
<dbReference type="Gene3D" id="3.40.1190.20">
    <property type="match status" value="1"/>
</dbReference>
<feature type="binding site" evidence="6">
    <location>
        <position position="218"/>
    </location>
    <ligand>
        <name>AMP</name>
        <dbReference type="ChEBI" id="CHEBI:456215"/>
    </ligand>
</feature>
<keyword evidence="8" id="KW-0418">Kinase</keyword>
<comment type="similarity">
    <text evidence="6">Belongs to the NnrD/CARKD family.</text>
</comment>
<feature type="binding site" evidence="6">
    <location>
        <position position="219"/>
    </location>
    <ligand>
        <name>(6S)-NADPHX</name>
        <dbReference type="ChEBI" id="CHEBI:64076"/>
    </ligand>
</feature>
<dbReference type="AlphaFoldDB" id="A0A0R2G0B3"/>
<dbReference type="NCBIfam" id="TIGR00196">
    <property type="entry name" value="yjeF_cterm"/>
    <property type="match status" value="1"/>
</dbReference>
<dbReference type="InterPro" id="IPR000631">
    <property type="entry name" value="CARKD"/>
</dbReference>
<keyword evidence="4 6" id="KW-0520">NAD</keyword>
<dbReference type="GO" id="GO:0110051">
    <property type="term" value="P:metabolite repair"/>
    <property type="evidence" value="ECO:0007669"/>
    <property type="project" value="TreeGrafter"/>
</dbReference>
<keyword evidence="1 6" id="KW-0547">Nucleotide-binding</keyword>
<dbReference type="RefSeq" id="WP_056990148.1">
    <property type="nucleotide sequence ID" value="NZ_JQAR01000001.1"/>
</dbReference>
<dbReference type="PANTHER" id="PTHR12592:SF0">
    <property type="entry name" value="ATP-DEPENDENT (S)-NAD(P)H-HYDRATE DEHYDRATASE"/>
    <property type="match status" value="1"/>
</dbReference>
<dbReference type="GO" id="GO:0052855">
    <property type="term" value="F:ADP-dependent NAD(P)H-hydrate dehydratase activity"/>
    <property type="evidence" value="ECO:0007669"/>
    <property type="project" value="UniProtKB-UniRule"/>
</dbReference>
<evidence type="ECO:0000313" key="8">
    <source>
        <dbReference type="EMBL" id="KRN34211.1"/>
    </source>
</evidence>
<evidence type="ECO:0000256" key="4">
    <source>
        <dbReference type="ARBA" id="ARBA00023027"/>
    </source>
</evidence>
<accession>A0A0R2G0B3</accession>
<feature type="binding site" evidence="6">
    <location>
        <position position="40"/>
    </location>
    <ligand>
        <name>(6S)-NADPHX</name>
        <dbReference type="ChEBI" id="CHEBI:64076"/>
    </ligand>
</feature>
<evidence type="ECO:0000259" key="7">
    <source>
        <dbReference type="PROSITE" id="PS51383"/>
    </source>
</evidence>
<feature type="binding site" evidence="6">
    <location>
        <begin position="189"/>
        <end position="193"/>
    </location>
    <ligand>
        <name>AMP</name>
        <dbReference type="ChEBI" id="CHEBI:456215"/>
    </ligand>
</feature>
<feature type="binding site" evidence="6">
    <location>
        <position position="101"/>
    </location>
    <ligand>
        <name>(6S)-NADPHX</name>
        <dbReference type="ChEBI" id="CHEBI:64076"/>
    </ligand>
</feature>
<comment type="subunit">
    <text evidence="6">Homotetramer.</text>
</comment>
<dbReference type="PROSITE" id="PS01049">
    <property type="entry name" value="YJEF_C_1"/>
    <property type="match status" value="1"/>
</dbReference>
<sequence length="281" mass="30627">MHVLSKNILNQIITTRPSESHKGNYGRVLTVGGNSQFGGAIILATSAAIHCGAGLSTCATSLDNLTALHTIVPEAMFIPFDSEYKLIDALTTADVILVGPGLGTNEDSLKILQIVLQHTTPEQQLIIDGSAITMIAEHHEFFPFLKELHPILTPHQMEWQRLSSIKISEQDDIKNTLFQQKLQSTVVLKKYHTTIYHRDGSISQLAIGGPYMATGGMGDTLAGMIAGFLAQFKLKNYDYVVDAAVYAHSAIADKISTTKYVVLPTDIIAEIQSFMKLSVTT</sequence>
<comment type="catalytic activity">
    <reaction evidence="6">
        <text>(6S)-NADPHX + ADP = AMP + phosphate + NADPH + H(+)</text>
        <dbReference type="Rhea" id="RHEA:32235"/>
        <dbReference type="ChEBI" id="CHEBI:15378"/>
        <dbReference type="ChEBI" id="CHEBI:43474"/>
        <dbReference type="ChEBI" id="CHEBI:57783"/>
        <dbReference type="ChEBI" id="CHEBI:64076"/>
        <dbReference type="ChEBI" id="CHEBI:456215"/>
        <dbReference type="ChEBI" id="CHEBI:456216"/>
        <dbReference type="EC" id="4.2.1.136"/>
    </reaction>
</comment>
<comment type="catalytic activity">
    <reaction evidence="6">
        <text>(6S)-NADHX + ADP = AMP + phosphate + NADH + H(+)</text>
        <dbReference type="Rhea" id="RHEA:32223"/>
        <dbReference type="ChEBI" id="CHEBI:15378"/>
        <dbReference type="ChEBI" id="CHEBI:43474"/>
        <dbReference type="ChEBI" id="CHEBI:57945"/>
        <dbReference type="ChEBI" id="CHEBI:64074"/>
        <dbReference type="ChEBI" id="CHEBI:456215"/>
        <dbReference type="ChEBI" id="CHEBI:456216"/>
        <dbReference type="EC" id="4.2.1.136"/>
    </reaction>
</comment>
<dbReference type="PATRIC" id="fig|1618.3.peg.5"/>
<keyword evidence="8" id="KW-0808">Transferase</keyword>
<proteinExistence type="inferred from homology"/>
<dbReference type="GO" id="GO:0046496">
    <property type="term" value="P:nicotinamide nucleotide metabolic process"/>
    <property type="evidence" value="ECO:0007669"/>
    <property type="project" value="UniProtKB-UniRule"/>
</dbReference>
<dbReference type="HAMAP" id="MF_01965">
    <property type="entry name" value="NADHX_dehydratase"/>
    <property type="match status" value="1"/>
</dbReference>
<dbReference type="SUPFAM" id="SSF53613">
    <property type="entry name" value="Ribokinase-like"/>
    <property type="match status" value="1"/>
</dbReference>
<evidence type="ECO:0000256" key="5">
    <source>
        <dbReference type="ARBA" id="ARBA00023239"/>
    </source>
</evidence>
<dbReference type="Proteomes" id="UP000051727">
    <property type="component" value="Unassembled WGS sequence"/>
</dbReference>
<organism evidence="8 9">
    <name type="scientific">Liquorilactobacillus mali</name>
    <dbReference type="NCBI Taxonomy" id="1618"/>
    <lineage>
        <taxon>Bacteria</taxon>
        <taxon>Bacillati</taxon>
        <taxon>Bacillota</taxon>
        <taxon>Bacilli</taxon>
        <taxon>Lactobacillales</taxon>
        <taxon>Lactobacillaceae</taxon>
        <taxon>Liquorilactobacillus</taxon>
    </lineage>
</organism>
<evidence type="ECO:0000256" key="3">
    <source>
        <dbReference type="ARBA" id="ARBA00022857"/>
    </source>
</evidence>
<dbReference type="EMBL" id="JQAR01000001">
    <property type="protein sequence ID" value="KRN34211.1"/>
    <property type="molecule type" value="Genomic_DNA"/>
</dbReference>
<feature type="binding site" evidence="6">
    <location>
        <position position="155"/>
    </location>
    <ligand>
        <name>(6S)-NADPHX</name>
        <dbReference type="ChEBI" id="CHEBI:64076"/>
    </ligand>
</feature>
<dbReference type="EC" id="4.2.1.136" evidence="6"/>
<feature type="domain" description="YjeF C-terminal" evidence="7">
    <location>
        <begin position="5"/>
        <end position="278"/>
    </location>
</feature>
<evidence type="ECO:0000256" key="2">
    <source>
        <dbReference type="ARBA" id="ARBA00022840"/>
    </source>
</evidence>